<dbReference type="PANTHER" id="PTHR10233">
    <property type="entry name" value="TRANSLATION INITIATION FACTOR EIF-2B"/>
    <property type="match status" value="1"/>
</dbReference>
<evidence type="ECO:0000256" key="8">
    <source>
        <dbReference type="ARBA" id="ARBA00046432"/>
    </source>
</evidence>
<dbReference type="Gene3D" id="3.40.50.10470">
    <property type="entry name" value="Translation initiation factor eif-2b, domain 2"/>
    <property type="match status" value="1"/>
</dbReference>
<feature type="compositionally biased region" description="Low complexity" evidence="10">
    <location>
        <begin position="67"/>
        <end position="79"/>
    </location>
</feature>
<feature type="region of interest" description="Disordered" evidence="10">
    <location>
        <begin position="1"/>
        <end position="116"/>
    </location>
</feature>
<reference evidence="11" key="2">
    <citation type="submission" date="2023-07" db="EMBL/GenBank/DDBJ databases">
        <authorList>
            <consortium name="Lawrence Berkeley National Laboratory"/>
            <person name="Haridas S."/>
            <person name="Hensen N."/>
            <person name="Bonometti L."/>
            <person name="Westerberg I."/>
            <person name="Brannstrom I.O."/>
            <person name="Guillou S."/>
            <person name="Cros-Aarteil S."/>
            <person name="Calhoun S."/>
            <person name="Kuo A."/>
            <person name="Mondo S."/>
            <person name="Pangilinan J."/>
            <person name="Riley R."/>
            <person name="LaButti K."/>
            <person name="Andreopoulos B."/>
            <person name="Lipzen A."/>
            <person name="Chen C."/>
            <person name="Yanf M."/>
            <person name="Daum C."/>
            <person name="Ng V."/>
            <person name="Clum A."/>
            <person name="Steindorff A."/>
            <person name="Ohm R."/>
            <person name="Martin F."/>
            <person name="Silar P."/>
            <person name="Natvig D."/>
            <person name="Lalanne C."/>
            <person name="Gautier V."/>
            <person name="Ament-velasquez S.L."/>
            <person name="Kruys A."/>
            <person name="Hutchinson M.I."/>
            <person name="Powell A.J."/>
            <person name="Barry K."/>
            <person name="Miller A.N."/>
            <person name="Grigoriev I.V."/>
            <person name="Debuchy R."/>
            <person name="Gladieux P."/>
            <person name="Thoren M.H."/>
            <person name="Johannesson H."/>
        </authorList>
    </citation>
    <scope>NUCLEOTIDE SEQUENCE</scope>
    <source>
        <strain evidence="11">FGSC 1904</strain>
    </source>
</reference>
<dbReference type="PANTHER" id="PTHR10233:SF14">
    <property type="entry name" value="TRANSLATION INITIATION FACTOR EIF-2B SUBUNIT DELTA"/>
    <property type="match status" value="1"/>
</dbReference>
<feature type="compositionally biased region" description="Gly residues" evidence="10">
    <location>
        <begin position="82"/>
        <end position="95"/>
    </location>
</feature>
<dbReference type="Pfam" id="PF01008">
    <property type="entry name" value="IF-2B"/>
    <property type="match status" value="1"/>
</dbReference>
<sequence length="464" mass="49800">MATETTGAPARAPAPQEKGKQQSKPAPAKETPVTGGATAGEQKLTPAQLKAKAKAEKAARRAKAKEVQAAAPAAAAADAKGGKGGKGGKQEGGQSAGSQQQGKSVPGRRPSVGGRRPSMAAVIKEDPRSSIPECFSHVPMAKRIQTSQAHKDVHPAVLAVGQQMATFALKDSIARLEATLLAFKKVIESYETPKGNSLSRHFVPHVLNPQIEYLTECRPMSFSMGNAIRFLKSQVNKFDIDTPEDEAKETLLEFIDIFINERITLAEVVISKNAAELIDEEDVVLTYGRHRLVEKTILRAKANGKKFAVSIIDDPYDQGGKELAKTLQQAGIRVFYSPNLGGLRAHLERASNVLLGTEAIFANGSLLAPAGTADVAMAASAANVKVVALCETINFDRERVSVDSLTYNEIDPERCSAESFRLMFDNTHSKYITGVITEFESGTDFAPAQAILTLLRKREDPTIA</sequence>
<evidence type="ECO:0000256" key="1">
    <source>
        <dbReference type="ARBA" id="ARBA00004514"/>
    </source>
</evidence>
<accession>A0AAE0PFF6</accession>
<evidence type="ECO:0000256" key="4">
    <source>
        <dbReference type="ARBA" id="ARBA00022540"/>
    </source>
</evidence>
<dbReference type="InterPro" id="IPR042529">
    <property type="entry name" value="IF_2B-like_C"/>
</dbReference>
<evidence type="ECO:0000256" key="3">
    <source>
        <dbReference type="ARBA" id="ARBA00022490"/>
    </source>
</evidence>
<dbReference type="GO" id="GO:0003743">
    <property type="term" value="F:translation initiation factor activity"/>
    <property type="evidence" value="ECO:0007669"/>
    <property type="project" value="UniProtKB-KW"/>
</dbReference>
<dbReference type="EMBL" id="JAUTDP010000005">
    <property type="protein sequence ID" value="KAK3398983.1"/>
    <property type="molecule type" value="Genomic_DNA"/>
</dbReference>
<keyword evidence="4" id="KW-0396">Initiation factor</keyword>
<keyword evidence="5" id="KW-0648">Protein biosynthesis</keyword>
<gene>
    <name evidence="11" type="ORF">B0T20DRAFT_478343</name>
</gene>
<comment type="subcellular location">
    <subcellularLocation>
        <location evidence="1">Cytoplasm</location>
        <location evidence="1">Cytosol</location>
    </subcellularLocation>
</comment>
<dbReference type="GO" id="GO:0005829">
    <property type="term" value="C:cytosol"/>
    <property type="evidence" value="ECO:0007669"/>
    <property type="project" value="UniProtKB-SubCell"/>
</dbReference>
<organism evidence="11 12">
    <name type="scientific">Sordaria brevicollis</name>
    <dbReference type="NCBI Taxonomy" id="83679"/>
    <lineage>
        <taxon>Eukaryota</taxon>
        <taxon>Fungi</taxon>
        <taxon>Dikarya</taxon>
        <taxon>Ascomycota</taxon>
        <taxon>Pezizomycotina</taxon>
        <taxon>Sordariomycetes</taxon>
        <taxon>Sordariomycetidae</taxon>
        <taxon>Sordariales</taxon>
        <taxon>Sordariaceae</taxon>
        <taxon>Sordaria</taxon>
    </lineage>
</organism>
<dbReference type="SUPFAM" id="SSF100950">
    <property type="entry name" value="NagB/RpiA/CoA transferase-like"/>
    <property type="match status" value="1"/>
</dbReference>
<proteinExistence type="inferred from homology"/>
<comment type="subunit">
    <text evidence="8">Component of the translation initiation factor 2B (eIF2B) complex which is a heterodecamer of two sets of five different subunits: alpha, beta, gamma, delta and epsilon. Subunits alpha, beta and delta comprise a regulatory subcomplex and subunits epsilon and gamma comprise a catalytic subcomplex. Within the complex, the hexameric regulatory complex resides at the center, with the two heterodimeric catalytic subcomplexes bound on opposite sides.</text>
</comment>
<evidence type="ECO:0000313" key="11">
    <source>
        <dbReference type="EMBL" id="KAK3398983.1"/>
    </source>
</evidence>
<dbReference type="AlphaFoldDB" id="A0AAE0PFF6"/>
<dbReference type="InterPro" id="IPR037171">
    <property type="entry name" value="NagB/RpiA_transferase-like"/>
</dbReference>
<reference evidence="11" key="1">
    <citation type="journal article" date="2023" name="Mol. Phylogenet. Evol.">
        <title>Genome-scale phylogeny and comparative genomics of the fungal order Sordariales.</title>
        <authorList>
            <person name="Hensen N."/>
            <person name="Bonometti L."/>
            <person name="Westerberg I."/>
            <person name="Brannstrom I.O."/>
            <person name="Guillou S."/>
            <person name="Cros-Aarteil S."/>
            <person name="Calhoun S."/>
            <person name="Haridas S."/>
            <person name="Kuo A."/>
            <person name="Mondo S."/>
            <person name="Pangilinan J."/>
            <person name="Riley R."/>
            <person name="LaButti K."/>
            <person name="Andreopoulos B."/>
            <person name="Lipzen A."/>
            <person name="Chen C."/>
            <person name="Yan M."/>
            <person name="Daum C."/>
            <person name="Ng V."/>
            <person name="Clum A."/>
            <person name="Steindorff A."/>
            <person name="Ohm R.A."/>
            <person name="Martin F."/>
            <person name="Silar P."/>
            <person name="Natvig D.O."/>
            <person name="Lalanne C."/>
            <person name="Gautier V."/>
            <person name="Ament-Velasquez S.L."/>
            <person name="Kruys A."/>
            <person name="Hutchinson M.I."/>
            <person name="Powell A.J."/>
            <person name="Barry K."/>
            <person name="Miller A.N."/>
            <person name="Grigoriev I.V."/>
            <person name="Debuchy R."/>
            <person name="Gladieux P."/>
            <person name="Hiltunen Thoren M."/>
            <person name="Johannesson H."/>
        </authorList>
    </citation>
    <scope>NUCLEOTIDE SEQUENCE</scope>
    <source>
        <strain evidence="11">FGSC 1904</strain>
    </source>
</reference>
<keyword evidence="12" id="KW-1185">Reference proteome</keyword>
<evidence type="ECO:0000256" key="9">
    <source>
        <dbReference type="RuleBase" id="RU003814"/>
    </source>
</evidence>
<evidence type="ECO:0000256" key="2">
    <source>
        <dbReference type="ARBA" id="ARBA00007251"/>
    </source>
</evidence>
<dbReference type="InterPro" id="IPR000649">
    <property type="entry name" value="IF-2B-related"/>
</dbReference>
<evidence type="ECO:0000256" key="5">
    <source>
        <dbReference type="ARBA" id="ARBA00022917"/>
    </source>
</evidence>
<dbReference type="Proteomes" id="UP001281003">
    <property type="component" value="Unassembled WGS sequence"/>
</dbReference>
<feature type="compositionally biased region" description="Low complexity" evidence="10">
    <location>
        <begin position="96"/>
        <end position="116"/>
    </location>
</feature>
<evidence type="ECO:0000256" key="7">
    <source>
        <dbReference type="ARBA" id="ARBA00044356"/>
    </source>
</evidence>
<keyword evidence="3" id="KW-0963">Cytoplasm</keyword>
<name>A0AAE0PFF6_SORBR</name>
<protein>
    <recommendedName>
        <fullName evidence="6">Translation initiation factor eIF2B subunit delta</fullName>
    </recommendedName>
    <alternativeName>
        <fullName evidence="7">eIF2B GDP-GTP exchange factor subunit delta</fullName>
    </alternativeName>
</protein>
<evidence type="ECO:0000256" key="10">
    <source>
        <dbReference type="SAM" id="MobiDB-lite"/>
    </source>
</evidence>
<comment type="similarity">
    <text evidence="2 9">Belongs to the eIF-2B alpha/beta/delta subunits family.</text>
</comment>
<evidence type="ECO:0000313" key="12">
    <source>
        <dbReference type="Proteomes" id="UP001281003"/>
    </source>
</evidence>
<comment type="caution">
    <text evidence="11">The sequence shown here is derived from an EMBL/GenBank/DDBJ whole genome shotgun (WGS) entry which is preliminary data.</text>
</comment>
<evidence type="ECO:0000256" key="6">
    <source>
        <dbReference type="ARBA" id="ARBA00044147"/>
    </source>
</evidence>